<sequence>MDFLIFKSFISTEALIFFYYMGAVTLPFGIWYFTSWFVKKFEIIQLIYETGKEKLWNILTPTQKTKYVLVFAILFLFMELFWRMLFEFLIAYMQIRDALYNVAG</sequence>
<protein>
    <submittedName>
        <fullName evidence="2">DUF4282 domain-containing protein</fullName>
    </submittedName>
</protein>
<evidence type="ECO:0000256" key="1">
    <source>
        <dbReference type="SAM" id="Phobius"/>
    </source>
</evidence>
<dbReference type="InterPro" id="IPR025557">
    <property type="entry name" value="DUF4282"/>
</dbReference>
<keyword evidence="1" id="KW-1133">Transmembrane helix</keyword>
<dbReference type="AlphaFoldDB" id="A0A7M1AXM8"/>
<reference evidence="2 3" key="1">
    <citation type="submission" date="2019-06" db="EMBL/GenBank/DDBJ databases">
        <title>Sulfurimonas gotlandica sp. nov., a chemoautotrophic and psychrotolerant epsilonproteobacterium isolated from a pelagic redoxcline, and an emended description of the genus Sulfurimonas.</title>
        <authorList>
            <person name="Wang S."/>
            <person name="Jiang L."/>
            <person name="Shao Z."/>
        </authorList>
    </citation>
    <scope>NUCLEOTIDE SEQUENCE [LARGE SCALE GENOMIC DNA]</scope>
    <source>
        <strain evidence="2 3">B2</strain>
    </source>
</reference>
<proteinExistence type="predicted"/>
<dbReference type="RefSeq" id="WP_193113397.1">
    <property type="nucleotide sequence ID" value="NZ_CP041165.1"/>
</dbReference>
<accession>A0A7M1AXM8</accession>
<feature type="transmembrane region" description="Helical" evidence="1">
    <location>
        <begin position="67"/>
        <end position="86"/>
    </location>
</feature>
<keyword evidence="1" id="KW-0812">Transmembrane</keyword>
<name>A0A7M1AXM8_9BACT</name>
<keyword evidence="1" id="KW-0472">Membrane</keyword>
<dbReference type="EMBL" id="CP041165">
    <property type="protein sequence ID" value="QOP42076.1"/>
    <property type="molecule type" value="Genomic_DNA"/>
</dbReference>
<evidence type="ECO:0000313" key="2">
    <source>
        <dbReference type="EMBL" id="QOP42076.1"/>
    </source>
</evidence>
<dbReference type="KEGG" id="smax:FJR03_10140"/>
<feature type="transmembrane region" description="Helical" evidence="1">
    <location>
        <begin position="12"/>
        <end position="33"/>
    </location>
</feature>
<organism evidence="2 3">
    <name type="scientific">Sulfurimonas marina</name>
    <dbReference type="NCBI Taxonomy" id="2590551"/>
    <lineage>
        <taxon>Bacteria</taxon>
        <taxon>Pseudomonadati</taxon>
        <taxon>Campylobacterota</taxon>
        <taxon>Epsilonproteobacteria</taxon>
        <taxon>Campylobacterales</taxon>
        <taxon>Sulfurimonadaceae</taxon>
        <taxon>Sulfurimonas</taxon>
    </lineage>
</organism>
<dbReference type="Proteomes" id="UP000593910">
    <property type="component" value="Chromosome"/>
</dbReference>
<gene>
    <name evidence="2" type="ORF">FJR03_10140</name>
</gene>
<keyword evidence="3" id="KW-1185">Reference proteome</keyword>
<evidence type="ECO:0000313" key="3">
    <source>
        <dbReference type="Proteomes" id="UP000593910"/>
    </source>
</evidence>
<dbReference type="Pfam" id="PF14110">
    <property type="entry name" value="DUF4282"/>
    <property type="match status" value="1"/>
</dbReference>